<gene>
    <name evidence="4" type="ORF">ACFSTE_20050</name>
</gene>
<name>A0ABW5NDM0_9FLAO</name>
<sequence length="220" mass="24820">MQTTKALSLHHIIKTPTVQKEKTPVLFMFHGYGSDENDLFSFASELPDELCIISVRAPYPMQPSGNAWYAIYFDADNGKFSDDEQAIESRDKIATFIDEAIEAYHLDASNVSILGFSQGTILSYAVALSYPEKIKNVIALSGYLNEAILHENYSKNDFSKLNIYCSHGSVDPVIPIDWARKAPAFFDTLGVKTTLQEFPVGHGVHPQNFYQFKEWLQNRI</sequence>
<dbReference type="Gene3D" id="3.40.50.1820">
    <property type="entry name" value="alpha/beta hydrolase"/>
    <property type="match status" value="1"/>
</dbReference>
<dbReference type="GO" id="GO:0016787">
    <property type="term" value="F:hydrolase activity"/>
    <property type="evidence" value="ECO:0007669"/>
    <property type="project" value="UniProtKB-KW"/>
</dbReference>
<comment type="caution">
    <text evidence="4">The sequence shown here is derived from an EMBL/GenBank/DDBJ whole genome shotgun (WGS) entry which is preliminary data.</text>
</comment>
<dbReference type="PANTHER" id="PTHR10655">
    <property type="entry name" value="LYSOPHOSPHOLIPASE-RELATED"/>
    <property type="match status" value="1"/>
</dbReference>
<dbReference type="InterPro" id="IPR003140">
    <property type="entry name" value="PLipase/COase/thioEstase"/>
</dbReference>
<evidence type="ECO:0000256" key="2">
    <source>
        <dbReference type="ARBA" id="ARBA00022801"/>
    </source>
</evidence>
<proteinExistence type="inferred from homology"/>
<organism evidence="4 5">
    <name type="scientific">Aquimarina hainanensis</name>
    <dbReference type="NCBI Taxonomy" id="1578017"/>
    <lineage>
        <taxon>Bacteria</taxon>
        <taxon>Pseudomonadati</taxon>
        <taxon>Bacteroidota</taxon>
        <taxon>Flavobacteriia</taxon>
        <taxon>Flavobacteriales</taxon>
        <taxon>Flavobacteriaceae</taxon>
        <taxon>Aquimarina</taxon>
    </lineage>
</organism>
<keyword evidence="2 4" id="KW-0378">Hydrolase</keyword>
<accession>A0ABW5NDM0</accession>
<dbReference type="InterPro" id="IPR029058">
    <property type="entry name" value="AB_hydrolase_fold"/>
</dbReference>
<dbReference type="InterPro" id="IPR050565">
    <property type="entry name" value="LYPA1-2/EST-like"/>
</dbReference>
<evidence type="ECO:0000313" key="4">
    <source>
        <dbReference type="EMBL" id="MFD2593142.1"/>
    </source>
</evidence>
<protein>
    <submittedName>
        <fullName evidence="4">Alpha/beta hydrolase</fullName>
    </submittedName>
</protein>
<dbReference type="Proteomes" id="UP001597459">
    <property type="component" value="Unassembled WGS sequence"/>
</dbReference>
<dbReference type="Pfam" id="PF02230">
    <property type="entry name" value="Abhydrolase_2"/>
    <property type="match status" value="1"/>
</dbReference>
<dbReference type="PANTHER" id="PTHR10655:SF17">
    <property type="entry name" value="LYSOPHOSPHOLIPASE-LIKE PROTEIN 1"/>
    <property type="match status" value="1"/>
</dbReference>
<evidence type="ECO:0000256" key="1">
    <source>
        <dbReference type="ARBA" id="ARBA00006499"/>
    </source>
</evidence>
<comment type="similarity">
    <text evidence="1">Belongs to the AB hydrolase superfamily. AB hydrolase 2 family.</text>
</comment>
<feature type="domain" description="Phospholipase/carboxylesterase/thioesterase" evidence="3">
    <location>
        <begin position="19"/>
        <end position="217"/>
    </location>
</feature>
<evidence type="ECO:0000313" key="5">
    <source>
        <dbReference type="Proteomes" id="UP001597459"/>
    </source>
</evidence>
<evidence type="ECO:0000259" key="3">
    <source>
        <dbReference type="Pfam" id="PF02230"/>
    </source>
</evidence>
<dbReference type="EMBL" id="JBHULX010000039">
    <property type="protein sequence ID" value="MFD2593142.1"/>
    <property type="molecule type" value="Genomic_DNA"/>
</dbReference>
<reference evidence="5" key="1">
    <citation type="journal article" date="2019" name="Int. J. Syst. Evol. Microbiol.">
        <title>The Global Catalogue of Microorganisms (GCM) 10K type strain sequencing project: providing services to taxonomists for standard genome sequencing and annotation.</title>
        <authorList>
            <consortium name="The Broad Institute Genomics Platform"/>
            <consortium name="The Broad Institute Genome Sequencing Center for Infectious Disease"/>
            <person name="Wu L."/>
            <person name="Ma J."/>
        </authorList>
    </citation>
    <scope>NUCLEOTIDE SEQUENCE [LARGE SCALE GENOMIC DNA]</scope>
    <source>
        <strain evidence="5">KCTC 42423</strain>
    </source>
</reference>
<dbReference type="SUPFAM" id="SSF53474">
    <property type="entry name" value="alpha/beta-Hydrolases"/>
    <property type="match status" value="1"/>
</dbReference>
<keyword evidence="5" id="KW-1185">Reference proteome</keyword>
<dbReference type="RefSeq" id="WP_378255358.1">
    <property type="nucleotide sequence ID" value="NZ_JBHSJV010000001.1"/>
</dbReference>